<dbReference type="InterPro" id="IPR036291">
    <property type="entry name" value="NAD(P)-bd_dom_sf"/>
</dbReference>
<dbReference type="Gene3D" id="3.40.50.720">
    <property type="entry name" value="NAD(P)-binding Rossmann-like Domain"/>
    <property type="match status" value="1"/>
</dbReference>
<sequence length="55" mass="6339">MKILVTGNKGYIGTVVVEMLLQKSYEVVGYDTDYYKNCDSIEYICPVKQITKDIR</sequence>
<protein>
    <recommendedName>
        <fullName evidence="1">NAD-dependent epimerase/dehydratase domain-containing protein</fullName>
    </recommendedName>
</protein>
<comment type="caution">
    <text evidence="2">The sequence shown here is derived from an EMBL/GenBank/DDBJ whole genome shotgun (WGS) entry which is preliminary data.</text>
</comment>
<feature type="domain" description="NAD-dependent epimerase/dehydratase" evidence="1">
    <location>
        <begin position="3"/>
        <end position="39"/>
    </location>
</feature>
<dbReference type="AlphaFoldDB" id="X0VCP5"/>
<gene>
    <name evidence="2" type="ORF">S01H1_54286</name>
</gene>
<accession>X0VCP5</accession>
<dbReference type="EMBL" id="BARS01035211">
    <property type="protein sequence ID" value="GAG16105.1"/>
    <property type="molecule type" value="Genomic_DNA"/>
</dbReference>
<evidence type="ECO:0000259" key="1">
    <source>
        <dbReference type="Pfam" id="PF01370"/>
    </source>
</evidence>
<proteinExistence type="predicted"/>
<dbReference type="SUPFAM" id="SSF51735">
    <property type="entry name" value="NAD(P)-binding Rossmann-fold domains"/>
    <property type="match status" value="1"/>
</dbReference>
<dbReference type="Pfam" id="PF01370">
    <property type="entry name" value="Epimerase"/>
    <property type="match status" value="1"/>
</dbReference>
<dbReference type="InterPro" id="IPR001509">
    <property type="entry name" value="Epimerase_deHydtase"/>
</dbReference>
<organism evidence="2">
    <name type="scientific">marine sediment metagenome</name>
    <dbReference type="NCBI Taxonomy" id="412755"/>
    <lineage>
        <taxon>unclassified sequences</taxon>
        <taxon>metagenomes</taxon>
        <taxon>ecological metagenomes</taxon>
    </lineage>
</organism>
<feature type="non-terminal residue" evidence="2">
    <location>
        <position position="55"/>
    </location>
</feature>
<evidence type="ECO:0000313" key="2">
    <source>
        <dbReference type="EMBL" id="GAG16105.1"/>
    </source>
</evidence>
<name>X0VCP5_9ZZZZ</name>
<reference evidence="2" key="1">
    <citation type="journal article" date="2014" name="Front. Microbiol.">
        <title>High frequency of phylogenetically diverse reductive dehalogenase-homologous genes in deep subseafloor sedimentary metagenomes.</title>
        <authorList>
            <person name="Kawai M."/>
            <person name="Futagami T."/>
            <person name="Toyoda A."/>
            <person name="Takaki Y."/>
            <person name="Nishi S."/>
            <person name="Hori S."/>
            <person name="Arai W."/>
            <person name="Tsubouchi T."/>
            <person name="Morono Y."/>
            <person name="Uchiyama I."/>
            <person name="Ito T."/>
            <person name="Fujiyama A."/>
            <person name="Inagaki F."/>
            <person name="Takami H."/>
        </authorList>
    </citation>
    <scope>NUCLEOTIDE SEQUENCE</scope>
    <source>
        <strain evidence="2">Expedition CK06-06</strain>
    </source>
</reference>